<feature type="compositionally biased region" description="Polar residues" evidence="5">
    <location>
        <begin position="522"/>
        <end position="538"/>
    </location>
</feature>
<organism evidence="7 8">
    <name type="scientific">Ramalina farinacea</name>
    <dbReference type="NCBI Taxonomy" id="258253"/>
    <lineage>
        <taxon>Eukaryota</taxon>
        <taxon>Fungi</taxon>
        <taxon>Dikarya</taxon>
        <taxon>Ascomycota</taxon>
        <taxon>Pezizomycotina</taxon>
        <taxon>Lecanoromycetes</taxon>
        <taxon>OSLEUM clade</taxon>
        <taxon>Lecanoromycetidae</taxon>
        <taxon>Lecanorales</taxon>
        <taxon>Lecanorineae</taxon>
        <taxon>Ramalinaceae</taxon>
        <taxon>Ramalina</taxon>
    </lineage>
</organism>
<dbReference type="PROSITE" id="PS51044">
    <property type="entry name" value="ZF_SP_RING"/>
    <property type="match status" value="1"/>
</dbReference>
<feature type="region of interest" description="Disordered" evidence="5">
    <location>
        <begin position="427"/>
        <end position="627"/>
    </location>
</feature>
<dbReference type="PANTHER" id="PTHR10782:SF4">
    <property type="entry name" value="TONALLI, ISOFORM E"/>
    <property type="match status" value="1"/>
</dbReference>
<evidence type="ECO:0000259" key="6">
    <source>
        <dbReference type="PROSITE" id="PS51044"/>
    </source>
</evidence>
<keyword evidence="2 4" id="KW-0863">Zinc-finger</keyword>
<protein>
    <recommendedName>
        <fullName evidence="6">SP-RING-type domain-containing protein</fullName>
    </recommendedName>
</protein>
<evidence type="ECO:0000256" key="4">
    <source>
        <dbReference type="PROSITE-ProRule" id="PRU00452"/>
    </source>
</evidence>
<dbReference type="InterPro" id="IPR013083">
    <property type="entry name" value="Znf_RING/FYVE/PHD"/>
</dbReference>
<dbReference type="AlphaFoldDB" id="A0AA43QPE3"/>
<feature type="compositionally biased region" description="Polar residues" evidence="5">
    <location>
        <begin position="40"/>
        <end position="55"/>
    </location>
</feature>
<feature type="compositionally biased region" description="Polar residues" evidence="5">
    <location>
        <begin position="14"/>
        <end position="24"/>
    </location>
</feature>
<dbReference type="Proteomes" id="UP001161017">
    <property type="component" value="Unassembled WGS sequence"/>
</dbReference>
<feature type="region of interest" description="Disordered" evidence="5">
    <location>
        <begin position="1"/>
        <end position="55"/>
    </location>
</feature>
<dbReference type="InterPro" id="IPR004181">
    <property type="entry name" value="Znf_MIZ"/>
</dbReference>
<evidence type="ECO:0000256" key="5">
    <source>
        <dbReference type="SAM" id="MobiDB-lite"/>
    </source>
</evidence>
<gene>
    <name evidence="7" type="ORF">OHK93_001368</name>
</gene>
<evidence type="ECO:0000256" key="2">
    <source>
        <dbReference type="ARBA" id="ARBA00022771"/>
    </source>
</evidence>
<feature type="compositionally biased region" description="Polar residues" evidence="5">
    <location>
        <begin position="466"/>
        <end position="485"/>
    </location>
</feature>
<name>A0AA43QPE3_9LECA</name>
<evidence type="ECO:0000313" key="8">
    <source>
        <dbReference type="Proteomes" id="UP001161017"/>
    </source>
</evidence>
<evidence type="ECO:0000313" key="7">
    <source>
        <dbReference type="EMBL" id="MDI1490168.1"/>
    </source>
</evidence>
<dbReference type="GO" id="GO:0008270">
    <property type="term" value="F:zinc ion binding"/>
    <property type="evidence" value="ECO:0007669"/>
    <property type="project" value="UniProtKB-KW"/>
</dbReference>
<evidence type="ECO:0000256" key="3">
    <source>
        <dbReference type="ARBA" id="ARBA00022833"/>
    </source>
</evidence>
<feature type="compositionally biased region" description="Polar residues" evidence="5">
    <location>
        <begin position="120"/>
        <end position="143"/>
    </location>
</feature>
<keyword evidence="8" id="KW-1185">Reference proteome</keyword>
<feature type="compositionally biased region" description="Polar residues" evidence="5">
    <location>
        <begin position="597"/>
        <end position="614"/>
    </location>
</feature>
<dbReference type="GO" id="GO:0061665">
    <property type="term" value="F:SUMO ligase activity"/>
    <property type="evidence" value="ECO:0007669"/>
    <property type="project" value="TreeGrafter"/>
</dbReference>
<reference evidence="7" key="1">
    <citation type="journal article" date="2023" name="Genome Biol. Evol.">
        <title>First Whole Genome Sequence and Flow Cytometry Genome Size Data for the Lichen-Forming Fungus Ramalina farinacea (Ascomycota).</title>
        <authorList>
            <person name="Llewellyn T."/>
            <person name="Mian S."/>
            <person name="Hill R."/>
            <person name="Leitch I.J."/>
            <person name="Gaya E."/>
        </authorList>
    </citation>
    <scope>NUCLEOTIDE SEQUENCE</scope>
    <source>
        <strain evidence="7">LIQ254RAFAR</strain>
    </source>
</reference>
<feature type="compositionally biased region" description="Polar residues" evidence="5">
    <location>
        <begin position="564"/>
        <end position="579"/>
    </location>
</feature>
<dbReference type="EMBL" id="JAPUFD010000011">
    <property type="protein sequence ID" value="MDI1490168.1"/>
    <property type="molecule type" value="Genomic_DNA"/>
</dbReference>
<dbReference type="GO" id="GO:0000785">
    <property type="term" value="C:chromatin"/>
    <property type="evidence" value="ECO:0007669"/>
    <property type="project" value="TreeGrafter"/>
</dbReference>
<feature type="compositionally biased region" description="Basic and acidic residues" evidence="5">
    <location>
        <begin position="440"/>
        <end position="461"/>
    </location>
</feature>
<dbReference type="GO" id="GO:0016925">
    <property type="term" value="P:protein sumoylation"/>
    <property type="evidence" value="ECO:0007669"/>
    <property type="project" value="TreeGrafter"/>
</dbReference>
<dbReference type="Gene3D" id="3.30.40.10">
    <property type="entry name" value="Zinc/RING finger domain, C3HC4 (zinc finger)"/>
    <property type="match status" value="1"/>
</dbReference>
<evidence type="ECO:0000256" key="1">
    <source>
        <dbReference type="ARBA" id="ARBA00022723"/>
    </source>
</evidence>
<dbReference type="Pfam" id="PF02891">
    <property type="entry name" value="zf-MIZ"/>
    <property type="match status" value="1"/>
</dbReference>
<sequence>MAIIKNGQAKPRNSAANDDGSSSPEIMLASGRLVEKRNETSNPTNIISASATRQSPIVQSKDTAVNTRLEQLMARYGSFDELEKQLRMADTMRPHYEPSPVVNLDRPSQSSESVSRHATKTPTTSLSPNSPQQSLANSSSNDVNVHKRPRNESHESRKRPQLTNHASTHDRQQAWLSLSAAFVKHWEKPEESSDYRKLLQKYASTLATRRNSMFGAQGRGQVEAPRLDLLLKACARSDHVYLLLHQMYCRDAELGPANTLFGPTFKKGLQALQHPLASNDGMPADALQWFAAFPGPLLTVNSKEAVNPTAKMWFESAMNTLFALGKNWEELRDVCLRRKFPPLVGEMLFSLRVNSIVMQHVIFTTVLRQLIPERDGCFAMHEEVFHQNQQAYMASGHLLQVASTDPDKEFIHRHHAIRNAHTMHVLTPDRISSDTTTLGNEREDQTRRALAEQRIDSEARPEMQSPFDNTFSQAMSNSLGLSQPPTGQPALDHGPGLPQGPFPQSFNSANEALRSYWGQPFSGPNGQLFSGSNGQPASNVGWGNPPQIGGRGAGSLPIGLPNAPHTSILRSNAPSSNHGSFGGAAPSQMGSAGRRSVPNSSTGGHVSRDANQSPLPSPGIGPSRAQSIPFNYMQGRMSNIPQSTINPIRQASWPHTQPDNVSLHASVNSRVPFSHFSNMMPVTPMPQEDKYFQYVREIHTAPAVSQGTPFVRCPILLPPEEIAFLAKDRYNDQGVVVARIAPPGSVVYRVRCLRLGIHANFSDPDWFVSDHYWPDCITILLNEQNVEIRKKDRYGKDIPADVTNLVKESWNHLTVALANERQPVRYIVGLETVEVTTITKIKVGISTIDEMAARQRVLSRIAVQDPDIEVIDPQITLDLTDPFTATIFEIPARGKLCSHDQCFDLDIFLNTRGIKNKTRNEPCSPDEFRCPICKSDVRPGNIVIDGFYTSIRTKLQGMNRLDAKAVTLGLDGNWTIKEEEAGTGEPGDKCTKRWRERTQGASVPKSGANSPKTIIELDD</sequence>
<proteinExistence type="predicted"/>
<dbReference type="PANTHER" id="PTHR10782">
    <property type="entry name" value="ZINC FINGER MIZ DOMAIN-CONTAINING PROTEIN"/>
    <property type="match status" value="1"/>
</dbReference>
<feature type="domain" description="SP-RING-type" evidence="6">
    <location>
        <begin position="866"/>
        <end position="957"/>
    </location>
</feature>
<keyword evidence="1" id="KW-0479">Metal-binding</keyword>
<feature type="region of interest" description="Disordered" evidence="5">
    <location>
        <begin position="95"/>
        <end position="170"/>
    </location>
</feature>
<keyword evidence="3" id="KW-0862">Zinc</keyword>
<comment type="caution">
    <text evidence="7">The sequence shown here is derived from an EMBL/GenBank/DDBJ whole genome shotgun (WGS) entry which is preliminary data.</text>
</comment>
<accession>A0AA43QPE3</accession>
<feature type="compositionally biased region" description="Basic and acidic residues" evidence="5">
    <location>
        <begin position="978"/>
        <end position="998"/>
    </location>
</feature>
<feature type="region of interest" description="Disordered" evidence="5">
    <location>
        <begin position="978"/>
        <end position="1019"/>
    </location>
</feature>